<dbReference type="Proteomes" id="UP001596512">
    <property type="component" value="Unassembled WGS sequence"/>
</dbReference>
<name>A0ABW2TN16_9PSEU</name>
<organism evidence="1 2">
    <name type="scientific">Actinokineospora soli</name>
    <dbReference type="NCBI Taxonomy" id="1048753"/>
    <lineage>
        <taxon>Bacteria</taxon>
        <taxon>Bacillati</taxon>
        <taxon>Actinomycetota</taxon>
        <taxon>Actinomycetes</taxon>
        <taxon>Pseudonocardiales</taxon>
        <taxon>Pseudonocardiaceae</taxon>
        <taxon>Actinokineospora</taxon>
    </lineage>
</organism>
<evidence type="ECO:0008006" key="3">
    <source>
        <dbReference type="Google" id="ProtNLM"/>
    </source>
</evidence>
<reference evidence="2" key="1">
    <citation type="journal article" date="2019" name="Int. J. Syst. Evol. Microbiol.">
        <title>The Global Catalogue of Microorganisms (GCM) 10K type strain sequencing project: providing services to taxonomists for standard genome sequencing and annotation.</title>
        <authorList>
            <consortium name="The Broad Institute Genomics Platform"/>
            <consortium name="The Broad Institute Genome Sequencing Center for Infectious Disease"/>
            <person name="Wu L."/>
            <person name="Ma J."/>
        </authorList>
    </citation>
    <scope>NUCLEOTIDE SEQUENCE [LARGE SCALE GENOMIC DNA]</scope>
    <source>
        <strain evidence="2">JCM 17695</strain>
    </source>
</reference>
<comment type="caution">
    <text evidence="1">The sequence shown here is derived from an EMBL/GenBank/DDBJ whole genome shotgun (WGS) entry which is preliminary data.</text>
</comment>
<accession>A0ABW2TN16</accession>
<gene>
    <name evidence="1" type="ORF">ACFQV2_10630</name>
</gene>
<dbReference type="Gene3D" id="2.30.29.80">
    <property type="match status" value="1"/>
</dbReference>
<evidence type="ECO:0000313" key="1">
    <source>
        <dbReference type="EMBL" id="MFC7613938.1"/>
    </source>
</evidence>
<dbReference type="EMBL" id="JBHTEY010000004">
    <property type="protein sequence ID" value="MFC7613938.1"/>
    <property type="molecule type" value="Genomic_DNA"/>
</dbReference>
<dbReference type="InterPro" id="IPR036913">
    <property type="entry name" value="YegP-like_sf"/>
</dbReference>
<keyword evidence="2" id="KW-1185">Reference proteome</keyword>
<protein>
    <recommendedName>
        <fullName evidence="3">DUF1508 domain-containing protein</fullName>
    </recommendedName>
</protein>
<sequence length="117" mass="13116">MAHARFQIHRLGELGMTWRFLSANNRTIAQSPTPFPDADLCRDAVRDLRERLAEASVVVARGDSAQLWLWRVRIAGSDVAVSSRKYHRRVQAAYASRCFLELVGATGISDAPRLLHS</sequence>
<dbReference type="SUPFAM" id="SSF160113">
    <property type="entry name" value="YegP-like"/>
    <property type="match status" value="1"/>
</dbReference>
<proteinExistence type="predicted"/>
<evidence type="ECO:0000313" key="2">
    <source>
        <dbReference type="Proteomes" id="UP001596512"/>
    </source>
</evidence>